<proteinExistence type="predicted"/>
<sequence length="437" mass="50438">MFKSFSLLKQLLVVILGLAIMLVAVVMPIVDSNVHDIIDDQMYEKLETSQRDSVEYDFMPSNNKEKAIYTIVYDPTENAFTFSNLHGNATTLTLLYNYLFGRDLEKIVNSRRHNTIESKGTYARETYYYRIMKVDDEYLISIMSNSYSDKLITDIRNRIIYILYAVLTIFALVLVLWVISLIRPLKKIKTYVDSIANREEATLVMDRQDEIGVVGNAIVTMKDELMKQEKVKEEMIHNISHDLKTPIALIKTYGQSVKDDIYPYGDKDSSMDIILENADRLEHKVKSLLYLNRLDYLSAEESELKPFPIKDLIEHIVMQMEAMQHIHIETDLDDVAFIGNEEHWRVAIENIIDNASRYMKSVIKITLKEDTLIIYNDGDPIDEDKKEDLFNPYVKGIKGQFGLGLSIVSKIADMYGYDIHAENKDIGVAFIFTKRAS</sequence>
<dbReference type="PROSITE" id="PS50109">
    <property type="entry name" value="HIS_KIN"/>
    <property type="match status" value="1"/>
</dbReference>
<evidence type="ECO:0000313" key="15">
    <source>
        <dbReference type="EMBL" id="MBV3382387.1"/>
    </source>
</evidence>
<dbReference type="RefSeq" id="WP_217747336.1">
    <property type="nucleotide sequence ID" value="NZ_JAHOEB010000018.1"/>
</dbReference>
<dbReference type="EC" id="2.7.13.3" evidence="3"/>
<dbReference type="GO" id="GO:0005886">
    <property type="term" value="C:plasma membrane"/>
    <property type="evidence" value="ECO:0007669"/>
    <property type="project" value="UniProtKB-SubCell"/>
</dbReference>
<evidence type="ECO:0000256" key="8">
    <source>
        <dbReference type="ARBA" id="ARBA00022777"/>
    </source>
</evidence>
<dbReference type="Pfam" id="PF00512">
    <property type="entry name" value="HisKA"/>
    <property type="match status" value="1"/>
</dbReference>
<dbReference type="PANTHER" id="PTHR45528:SF1">
    <property type="entry name" value="SENSOR HISTIDINE KINASE CPXA"/>
    <property type="match status" value="1"/>
</dbReference>
<gene>
    <name evidence="15" type="ORF">KSV97_03890</name>
    <name evidence="16" type="ORF">KSW06_04235</name>
</gene>
<keyword evidence="18" id="KW-1185">Reference proteome</keyword>
<keyword evidence="6" id="KW-0808">Transferase</keyword>
<dbReference type="InterPro" id="IPR003661">
    <property type="entry name" value="HisK_dim/P_dom"/>
</dbReference>
<dbReference type="Pfam" id="PF02518">
    <property type="entry name" value="HATPase_c"/>
    <property type="match status" value="1"/>
</dbReference>
<dbReference type="SMART" id="SM00388">
    <property type="entry name" value="HisKA"/>
    <property type="match status" value="1"/>
</dbReference>
<feature type="transmembrane region" description="Helical" evidence="12">
    <location>
        <begin position="159"/>
        <end position="179"/>
    </location>
</feature>
<keyword evidence="8 15" id="KW-0418">Kinase</keyword>
<evidence type="ECO:0000313" key="17">
    <source>
        <dbReference type="Proteomes" id="UP001196408"/>
    </source>
</evidence>
<feature type="transmembrane region" description="Helical" evidence="12">
    <location>
        <begin position="12"/>
        <end position="30"/>
    </location>
</feature>
<organism evidence="15 17">
    <name type="scientific">Catenibacterium mitsuokai</name>
    <dbReference type="NCBI Taxonomy" id="100886"/>
    <lineage>
        <taxon>Bacteria</taxon>
        <taxon>Bacillati</taxon>
        <taxon>Bacillota</taxon>
        <taxon>Erysipelotrichia</taxon>
        <taxon>Erysipelotrichales</taxon>
        <taxon>Coprobacillaceae</taxon>
        <taxon>Catenibacterium</taxon>
    </lineage>
</organism>
<keyword evidence="4" id="KW-1003">Cell membrane</keyword>
<protein>
    <recommendedName>
        <fullName evidence="3">histidine kinase</fullName>
        <ecNumber evidence="3">2.7.13.3</ecNumber>
    </recommendedName>
</protein>
<dbReference type="Proteomes" id="UP001197492">
    <property type="component" value="Unassembled WGS sequence"/>
</dbReference>
<evidence type="ECO:0000256" key="11">
    <source>
        <dbReference type="ARBA" id="ARBA00023136"/>
    </source>
</evidence>
<evidence type="ECO:0000313" key="16">
    <source>
        <dbReference type="EMBL" id="MBV3392477.1"/>
    </source>
</evidence>
<evidence type="ECO:0000256" key="10">
    <source>
        <dbReference type="ARBA" id="ARBA00023012"/>
    </source>
</evidence>
<dbReference type="EMBL" id="JAHOEF010000016">
    <property type="protein sequence ID" value="MBV3382387.1"/>
    <property type="molecule type" value="Genomic_DNA"/>
</dbReference>
<evidence type="ECO:0000256" key="3">
    <source>
        <dbReference type="ARBA" id="ARBA00012438"/>
    </source>
</evidence>
<dbReference type="AlphaFoldDB" id="A0AAW4MSY1"/>
<comment type="catalytic activity">
    <reaction evidence="1">
        <text>ATP + protein L-histidine = ADP + protein N-phospho-L-histidine.</text>
        <dbReference type="EC" id="2.7.13.3"/>
    </reaction>
</comment>
<keyword evidence="7" id="KW-0547">Nucleotide-binding</keyword>
<dbReference type="Proteomes" id="UP001196408">
    <property type="component" value="Unassembled WGS sequence"/>
</dbReference>
<evidence type="ECO:0000256" key="1">
    <source>
        <dbReference type="ARBA" id="ARBA00000085"/>
    </source>
</evidence>
<keyword evidence="5" id="KW-0597">Phosphoprotein</keyword>
<dbReference type="SMART" id="SM00387">
    <property type="entry name" value="HATPase_c"/>
    <property type="match status" value="1"/>
</dbReference>
<dbReference type="GO" id="GO:0005524">
    <property type="term" value="F:ATP binding"/>
    <property type="evidence" value="ECO:0007669"/>
    <property type="project" value="UniProtKB-KW"/>
</dbReference>
<dbReference type="PROSITE" id="PS50885">
    <property type="entry name" value="HAMP"/>
    <property type="match status" value="1"/>
</dbReference>
<evidence type="ECO:0000256" key="4">
    <source>
        <dbReference type="ARBA" id="ARBA00022475"/>
    </source>
</evidence>
<dbReference type="InterPro" id="IPR005467">
    <property type="entry name" value="His_kinase_dom"/>
</dbReference>
<dbReference type="CDD" id="cd00075">
    <property type="entry name" value="HATPase"/>
    <property type="match status" value="1"/>
</dbReference>
<dbReference type="CDD" id="cd06225">
    <property type="entry name" value="HAMP"/>
    <property type="match status" value="1"/>
</dbReference>
<dbReference type="InterPro" id="IPR003594">
    <property type="entry name" value="HATPase_dom"/>
</dbReference>
<dbReference type="CDD" id="cd00082">
    <property type="entry name" value="HisKA"/>
    <property type="match status" value="1"/>
</dbReference>
<comment type="subcellular location">
    <subcellularLocation>
        <location evidence="2">Cell membrane</location>
        <topology evidence="2">Multi-pass membrane protein</topology>
    </subcellularLocation>
</comment>
<accession>A0AAW4MSY1</accession>
<evidence type="ECO:0000256" key="2">
    <source>
        <dbReference type="ARBA" id="ARBA00004651"/>
    </source>
</evidence>
<dbReference type="InterPro" id="IPR050398">
    <property type="entry name" value="HssS/ArlS-like"/>
</dbReference>
<keyword evidence="9" id="KW-0067">ATP-binding</keyword>
<keyword evidence="12" id="KW-1133">Transmembrane helix</keyword>
<evidence type="ECO:0000256" key="6">
    <source>
        <dbReference type="ARBA" id="ARBA00022679"/>
    </source>
</evidence>
<evidence type="ECO:0000259" key="14">
    <source>
        <dbReference type="PROSITE" id="PS50885"/>
    </source>
</evidence>
<feature type="domain" description="Histidine kinase" evidence="13">
    <location>
        <begin position="238"/>
        <end position="437"/>
    </location>
</feature>
<keyword evidence="10" id="KW-0902">Two-component regulatory system</keyword>
<evidence type="ECO:0000256" key="9">
    <source>
        <dbReference type="ARBA" id="ARBA00022840"/>
    </source>
</evidence>
<evidence type="ECO:0000256" key="12">
    <source>
        <dbReference type="SAM" id="Phobius"/>
    </source>
</evidence>
<keyword evidence="12" id="KW-0812">Transmembrane</keyword>
<name>A0AAW4MSY1_9FIRM</name>
<reference evidence="15 18" key="1">
    <citation type="submission" date="2021-06" db="EMBL/GenBank/DDBJ databases">
        <title>Collection of gut derived symbiotic bacterial strains cultured from healthy donors.</title>
        <authorList>
            <person name="Lin H."/>
            <person name="Littmann E."/>
            <person name="Pamer E.G."/>
        </authorList>
    </citation>
    <scope>NUCLEOTIDE SEQUENCE</scope>
    <source>
        <strain evidence="16 18">MSK.21.70</strain>
        <strain evidence="15">MSK.21.82</strain>
    </source>
</reference>
<evidence type="ECO:0000259" key="13">
    <source>
        <dbReference type="PROSITE" id="PS50109"/>
    </source>
</evidence>
<dbReference type="InterPro" id="IPR003660">
    <property type="entry name" value="HAMP_dom"/>
</dbReference>
<dbReference type="GO" id="GO:0000155">
    <property type="term" value="F:phosphorelay sensor kinase activity"/>
    <property type="evidence" value="ECO:0007669"/>
    <property type="project" value="InterPro"/>
</dbReference>
<keyword evidence="11 12" id="KW-0472">Membrane</keyword>
<feature type="domain" description="HAMP" evidence="14">
    <location>
        <begin position="179"/>
        <end position="230"/>
    </location>
</feature>
<evidence type="ECO:0000256" key="7">
    <source>
        <dbReference type="ARBA" id="ARBA00022741"/>
    </source>
</evidence>
<dbReference type="EMBL" id="JAHOEL010000018">
    <property type="protein sequence ID" value="MBV3392477.1"/>
    <property type="molecule type" value="Genomic_DNA"/>
</dbReference>
<evidence type="ECO:0000256" key="5">
    <source>
        <dbReference type="ARBA" id="ARBA00022553"/>
    </source>
</evidence>
<dbReference type="PANTHER" id="PTHR45528">
    <property type="entry name" value="SENSOR HISTIDINE KINASE CPXA"/>
    <property type="match status" value="1"/>
</dbReference>
<evidence type="ECO:0000313" key="18">
    <source>
        <dbReference type="Proteomes" id="UP001197492"/>
    </source>
</evidence>
<comment type="caution">
    <text evidence="15">The sequence shown here is derived from an EMBL/GenBank/DDBJ whole genome shotgun (WGS) entry which is preliminary data.</text>
</comment>